<dbReference type="Proteomes" id="UP001205063">
    <property type="component" value="Unassembled WGS sequence"/>
</dbReference>
<dbReference type="EMBL" id="JANGAB010000001">
    <property type="protein sequence ID" value="MCQ4948391.1"/>
    <property type="molecule type" value="Genomic_DNA"/>
</dbReference>
<reference evidence="2" key="4">
    <citation type="submission" date="2022-06" db="EMBL/GenBank/DDBJ databases">
        <title>Isolation of gut microbiota from human fecal samples.</title>
        <authorList>
            <person name="Pamer E.G."/>
            <person name="Barat B."/>
            <person name="Waligurski E."/>
            <person name="Medina S."/>
            <person name="Paddock L."/>
            <person name="Mostad J."/>
        </authorList>
    </citation>
    <scope>NUCLEOTIDE SEQUENCE</scope>
    <source>
        <strain evidence="2">DFI.7.96</strain>
    </source>
</reference>
<proteinExistence type="predicted"/>
<evidence type="ECO:0000313" key="2">
    <source>
        <dbReference type="EMBL" id="MCQ4948391.1"/>
    </source>
</evidence>
<reference evidence="3 6" key="3">
    <citation type="journal article" date="2019" name="Nat. Med.">
        <title>A library of human gut bacterial isolates paired with longitudinal multiomics data enables mechanistic microbiome research.</title>
        <authorList>
            <person name="Poyet M."/>
            <person name="Groussin M."/>
            <person name="Gibbons S.M."/>
            <person name="Avila-Pacheco J."/>
            <person name="Jiang X."/>
            <person name="Kearney S.M."/>
            <person name="Perrotta A.R."/>
            <person name="Berdy B."/>
            <person name="Zhao S."/>
            <person name="Lieberman T.D."/>
            <person name="Swanson P.K."/>
            <person name="Smith M."/>
            <person name="Roesemann S."/>
            <person name="Alexander J.E."/>
            <person name="Rich S.A."/>
            <person name="Livny J."/>
            <person name="Vlamakis H."/>
            <person name="Clish C."/>
            <person name="Bullock K."/>
            <person name="Deik A."/>
            <person name="Scott J."/>
            <person name="Pierce K.A."/>
            <person name="Xavier R.J."/>
            <person name="Alm E.J."/>
        </authorList>
    </citation>
    <scope>NUCLEOTIDE SEQUENCE [LARGE SCALE GENOMIC DNA]</scope>
    <source>
        <strain evidence="3 6">BIOML-A2</strain>
    </source>
</reference>
<evidence type="ECO:0000313" key="3">
    <source>
        <dbReference type="EMBL" id="MZL68859.1"/>
    </source>
</evidence>
<reference evidence="5" key="2">
    <citation type="submission" date="2016-11" db="EMBL/GenBank/DDBJ databases">
        <authorList>
            <person name="Jaros S."/>
            <person name="Januszkiewicz K."/>
            <person name="Wedrychowicz H."/>
        </authorList>
    </citation>
    <scope>NUCLEOTIDE SEQUENCE [LARGE SCALE GENOMIC DNA]</scope>
    <source>
        <strain evidence="5">DSM 4029</strain>
    </source>
</reference>
<evidence type="ECO:0000313" key="5">
    <source>
        <dbReference type="Proteomes" id="UP000184089"/>
    </source>
</evidence>
<dbReference type="RefSeq" id="WP_021660963.1">
    <property type="nucleotide sequence ID" value="NZ_FQVY01000002.1"/>
</dbReference>
<evidence type="ECO:0000313" key="4">
    <source>
        <dbReference type="EMBL" id="SHG08392.1"/>
    </source>
</evidence>
<dbReference type="Proteomes" id="UP000474718">
    <property type="component" value="Unassembled WGS sequence"/>
</dbReference>
<comment type="caution">
    <text evidence="2">The sequence shown here is derived from an EMBL/GenBank/DDBJ whole genome shotgun (WGS) entry which is preliminary data.</text>
</comment>
<dbReference type="Proteomes" id="UP000184089">
    <property type="component" value="Unassembled WGS sequence"/>
</dbReference>
<name>A0AAP1PX81_9FIRM</name>
<feature type="region of interest" description="Disordered" evidence="1">
    <location>
        <begin position="109"/>
        <end position="129"/>
    </location>
</feature>
<dbReference type="AlphaFoldDB" id="A0AAP1PX81"/>
<accession>A0AAP1PX81</accession>
<dbReference type="EMBL" id="WWVX01000002">
    <property type="protein sequence ID" value="MZL68859.1"/>
    <property type="molecule type" value="Genomic_DNA"/>
</dbReference>
<reference evidence="4" key="1">
    <citation type="submission" date="2016-11" db="EMBL/GenBank/DDBJ databases">
        <authorList>
            <person name="Varghese N."/>
            <person name="Submissions S."/>
        </authorList>
    </citation>
    <scope>NUCLEOTIDE SEQUENCE</scope>
    <source>
        <strain evidence="4">DSM 4029</strain>
    </source>
</reference>
<organism evidence="2 7">
    <name type="scientific">Bittarella massiliensis</name>
    <name type="common">ex Durand et al. 2017</name>
    <dbReference type="NCBI Taxonomy" id="1720313"/>
    <lineage>
        <taxon>Bacteria</taxon>
        <taxon>Bacillati</taxon>
        <taxon>Bacillota</taxon>
        <taxon>Clostridia</taxon>
        <taxon>Eubacteriales</taxon>
        <taxon>Oscillospiraceae</taxon>
        <taxon>Bittarella (ex Durand et al. 2017)</taxon>
    </lineage>
</organism>
<dbReference type="EMBL" id="FQVY01000002">
    <property type="protein sequence ID" value="SHG08392.1"/>
    <property type="molecule type" value="Genomic_DNA"/>
</dbReference>
<protein>
    <recommendedName>
        <fullName evidence="8">Nucleotide pyrophosphohydrolase</fullName>
    </recommendedName>
</protein>
<gene>
    <name evidence="3" type="ORF">GT747_03595</name>
    <name evidence="2" type="ORF">NE646_01740</name>
    <name evidence="4" type="ORF">SAMN05444424_1406</name>
</gene>
<evidence type="ECO:0008006" key="8">
    <source>
        <dbReference type="Google" id="ProtNLM"/>
    </source>
</evidence>
<evidence type="ECO:0000256" key="1">
    <source>
        <dbReference type="SAM" id="MobiDB-lite"/>
    </source>
</evidence>
<sequence>MERLSYIELAGRQCPLNFSLGAVEEIGRRYGSLEGMQEAFSAFDEKPIHEALGDILWILAVLLRQGAEYCRVMEGREEEPFTEEQLKCLLGAQDAGRITEALTEAMQLGQGREVEVQADPKNGEAAQGR</sequence>
<keyword evidence="6" id="KW-1185">Reference proteome</keyword>
<evidence type="ECO:0000313" key="6">
    <source>
        <dbReference type="Proteomes" id="UP000474718"/>
    </source>
</evidence>
<evidence type="ECO:0000313" key="7">
    <source>
        <dbReference type="Proteomes" id="UP001205063"/>
    </source>
</evidence>